<sequence>MKMRVILVEDEETTMSAPTPVPSSKQDKCCEYTLDGSVDIKGRPAVKGKSGGWLAGGLILAALGVGTGGFPVTGRLLARITHAASGSH</sequence>
<keyword evidence="2" id="KW-0472">Membrane</keyword>
<proteinExistence type="predicted"/>
<name>A0A3L6RR53_PANMI</name>
<keyword evidence="2" id="KW-1133">Transmembrane helix</keyword>
<evidence type="ECO:0000256" key="1">
    <source>
        <dbReference type="SAM" id="MobiDB-lite"/>
    </source>
</evidence>
<keyword evidence="4" id="KW-1185">Reference proteome</keyword>
<feature type="region of interest" description="Disordered" evidence="1">
    <location>
        <begin position="9"/>
        <end position="28"/>
    </location>
</feature>
<feature type="transmembrane region" description="Helical" evidence="2">
    <location>
        <begin position="53"/>
        <end position="72"/>
    </location>
</feature>
<evidence type="ECO:0000313" key="3">
    <source>
        <dbReference type="EMBL" id="RLN08252.1"/>
    </source>
</evidence>
<reference evidence="4" key="1">
    <citation type="journal article" date="2019" name="Nat. Commun.">
        <title>The genome of broomcorn millet.</title>
        <authorList>
            <person name="Zou C."/>
            <person name="Miki D."/>
            <person name="Li D."/>
            <person name="Tang Q."/>
            <person name="Xiao L."/>
            <person name="Rajput S."/>
            <person name="Deng P."/>
            <person name="Jia W."/>
            <person name="Huang R."/>
            <person name="Zhang M."/>
            <person name="Sun Y."/>
            <person name="Hu J."/>
            <person name="Fu X."/>
            <person name="Schnable P.S."/>
            <person name="Li F."/>
            <person name="Zhang H."/>
            <person name="Feng B."/>
            <person name="Zhu X."/>
            <person name="Liu R."/>
            <person name="Schnable J.C."/>
            <person name="Zhu J.-K."/>
            <person name="Zhang H."/>
        </authorList>
    </citation>
    <scope>NUCLEOTIDE SEQUENCE [LARGE SCALE GENOMIC DNA]</scope>
</reference>
<keyword evidence="2" id="KW-0812">Transmembrane</keyword>
<gene>
    <name evidence="3" type="ORF">C2845_PM11G29650</name>
</gene>
<evidence type="ECO:0000313" key="4">
    <source>
        <dbReference type="Proteomes" id="UP000275267"/>
    </source>
</evidence>
<dbReference type="AlphaFoldDB" id="A0A3L6RR53"/>
<dbReference type="Proteomes" id="UP000275267">
    <property type="component" value="Unassembled WGS sequence"/>
</dbReference>
<evidence type="ECO:0000256" key="2">
    <source>
        <dbReference type="SAM" id="Phobius"/>
    </source>
</evidence>
<protein>
    <submittedName>
        <fullName evidence="3">Uncharacterized protein</fullName>
    </submittedName>
</protein>
<organism evidence="3 4">
    <name type="scientific">Panicum miliaceum</name>
    <name type="common">Proso millet</name>
    <name type="synonym">Broomcorn millet</name>
    <dbReference type="NCBI Taxonomy" id="4540"/>
    <lineage>
        <taxon>Eukaryota</taxon>
        <taxon>Viridiplantae</taxon>
        <taxon>Streptophyta</taxon>
        <taxon>Embryophyta</taxon>
        <taxon>Tracheophyta</taxon>
        <taxon>Spermatophyta</taxon>
        <taxon>Magnoliopsida</taxon>
        <taxon>Liliopsida</taxon>
        <taxon>Poales</taxon>
        <taxon>Poaceae</taxon>
        <taxon>PACMAD clade</taxon>
        <taxon>Panicoideae</taxon>
        <taxon>Panicodae</taxon>
        <taxon>Paniceae</taxon>
        <taxon>Panicinae</taxon>
        <taxon>Panicum</taxon>
        <taxon>Panicum sect. Panicum</taxon>
    </lineage>
</organism>
<accession>A0A3L6RR53</accession>
<dbReference type="EMBL" id="PQIB02000007">
    <property type="protein sequence ID" value="RLN08252.1"/>
    <property type="molecule type" value="Genomic_DNA"/>
</dbReference>
<comment type="caution">
    <text evidence="3">The sequence shown here is derived from an EMBL/GenBank/DDBJ whole genome shotgun (WGS) entry which is preliminary data.</text>
</comment>